<comment type="caution">
    <text evidence="1">The sequence shown here is derived from an EMBL/GenBank/DDBJ whole genome shotgun (WGS) entry which is preliminary data.</text>
</comment>
<reference evidence="1 2" key="1">
    <citation type="submission" date="2024-01" db="EMBL/GenBank/DDBJ databases">
        <title>A telomere-to-telomere, gap-free genome of sweet tea (Lithocarpus litseifolius).</title>
        <authorList>
            <person name="Zhou J."/>
        </authorList>
    </citation>
    <scope>NUCLEOTIDE SEQUENCE [LARGE SCALE GENOMIC DNA]</scope>
    <source>
        <strain evidence="1">Zhou-2022a</strain>
        <tissue evidence="1">Leaf</tissue>
    </source>
</reference>
<protein>
    <submittedName>
        <fullName evidence="1">Uncharacterized protein</fullName>
    </submittedName>
</protein>
<keyword evidence="2" id="KW-1185">Reference proteome</keyword>
<evidence type="ECO:0000313" key="1">
    <source>
        <dbReference type="EMBL" id="KAK9997493.1"/>
    </source>
</evidence>
<dbReference type="AlphaFoldDB" id="A0AAW2CHC7"/>
<organism evidence="1 2">
    <name type="scientific">Lithocarpus litseifolius</name>
    <dbReference type="NCBI Taxonomy" id="425828"/>
    <lineage>
        <taxon>Eukaryota</taxon>
        <taxon>Viridiplantae</taxon>
        <taxon>Streptophyta</taxon>
        <taxon>Embryophyta</taxon>
        <taxon>Tracheophyta</taxon>
        <taxon>Spermatophyta</taxon>
        <taxon>Magnoliopsida</taxon>
        <taxon>eudicotyledons</taxon>
        <taxon>Gunneridae</taxon>
        <taxon>Pentapetalae</taxon>
        <taxon>rosids</taxon>
        <taxon>fabids</taxon>
        <taxon>Fagales</taxon>
        <taxon>Fagaceae</taxon>
        <taxon>Lithocarpus</taxon>
    </lineage>
</organism>
<accession>A0AAW2CHC7</accession>
<dbReference type="Proteomes" id="UP001459277">
    <property type="component" value="Unassembled WGS sequence"/>
</dbReference>
<sequence length="85" mass="10344">MEYLEKENMAIVDQKQEKIEDEKKIIMRKKKKKLGGIKTLPFIFGRQMKRPTSTKLLRRWSLRPEWEGAEQWLWELKKKKVKGDI</sequence>
<dbReference type="EMBL" id="JAZDWU010000007">
    <property type="protein sequence ID" value="KAK9997493.1"/>
    <property type="molecule type" value="Genomic_DNA"/>
</dbReference>
<evidence type="ECO:0000313" key="2">
    <source>
        <dbReference type="Proteomes" id="UP001459277"/>
    </source>
</evidence>
<name>A0AAW2CHC7_9ROSI</name>
<gene>
    <name evidence="1" type="ORF">SO802_022179</name>
</gene>
<proteinExistence type="predicted"/>